<evidence type="ECO:0000313" key="2">
    <source>
        <dbReference type="Proteomes" id="UP001264980"/>
    </source>
</evidence>
<keyword evidence="2" id="KW-1185">Reference proteome</keyword>
<dbReference type="Pfam" id="PF22028">
    <property type="entry name" value="DUF6934"/>
    <property type="match status" value="1"/>
</dbReference>
<evidence type="ECO:0000313" key="1">
    <source>
        <dbReference type="EMBL" id="MDR6809029.1"/>
    </source>
</evidence>
<name>A0ABU1R6I8_9BACT</name>
<comment type="caution">
    <text evidence="1">The sequence shown here is derived from an EMBL/GenBank/DDBJ whole genome shotgun (WGS) entry which is preliminary data.</text>
</comment>
<gene>
    <name evidence="1" type="ORF">J2W84_006094</name>
</gene>
<accession>A0ABU1R6I8</accession>
<proteinExistence type="predicted"/>
<dbReference type="RefSeq" id="WP_309991862.1">
    <property type="nucleotide sequence ID" value="NZ_JAVDTI010000008.1"/>
</dbReference>
<dbReference type="EMBL" id="JAVDTI010000008">
    <property type="protein sequence ID" value="MDR6809029.1"/>
    <property type="molecule type" value="Genomic_DNA"/>
</dbReference>
<protein>
    <submittedName>
        <fullName evidence="1">Uncharacterized protein</fullName>
    </submittedName>
</protein>
<organism evidence="1 2">
    <name type="scientific">Dyadobacter fermentans</name>
    <dbReference type="NCBI Taxonomy" id="94254"/>
    <lineage>
        <taxon>Bacteria</taxon>
        <taxon>Pseudomonadati</taxon>
        <taxon>Bacteroidota</taxon>
        <taxon>Cytophagia</taxon>
        <taxon>Cytophagales</taxon>
        <taxon>Spirosomataceae</taxon>
        <taxon>Dyadobacter</taxon>
    </lineage>
</organism>
<reference evidence="1 2" key="1">
    <citation type="submission" date="2023-07" db="EMBL/GenBank/DDBJ databases">
        <title>Sorghum-associated microbial communities from plants grown in Nebraska, USA.</title>
        <authorList>
            <person name="Schachtman D."/>
        </authorList>
    </citation>
    <scope>NUCLEOTIDE SEQUENCE [LARGE SCALE GENOMIC DNA]</scope>
    <source>
        <strain evidence="1 2">BE57</strain>
    </source>
</reference>
<sequence>MDLEHYEIENLDERTFRFFSIGSKGKFEMRVKFSYVWQNTYNLGFGVLDPVTEALDDLIELKNGDSQKILATVANTVLLFLEQFPLVRVYARGSTRSRTRLYQMGINKILPLLNDYTVTGYKVKSGRYEHADRHGQWGEIELGVEYDAFLIYKEQMYIL</sequence>
<dbReference type="Proteomes" id="UP001264980">
    <property type="component" value="Unassembled WGS sequence"/>
</dbReference>
<dbReference type="InterPro" id="IPR053865">
    <property type="entry name" value="DUF6934"/>
</dbReference>